<keyword evidence="2" id="KW-1185">Reference proteome</keyword>
<dbReference type="Gene3D" id="3.40.720.10">
    <property type="entry name" value="Alkaline Phosphatase, subunit A"/>
    <property type="match status" value="1"/>
</dbReference>
<name>A0ABN9U0Z8_9DINO</name>
<reference evidence="1" key="1">
    <citation type="submission" date="2023-10" db="EMBL/GenBank/DDBJ databases">
        <authorList>
            <person name="Chen Y."/>
            <person name="Shah S."/>
            <person name="Dougan E. K."/>
            <person name="Thang M."/>
            <person name="Chan C."/>
        </authorList>
    </citation>
    <scope>NUCLEOTIDE SEQUENCE [LARGE SCALE GENOMIC DNA]</scope>
</reference>
<dbReference type="InterPro" id="IPR017850">
    <property type="entry name" value="Alkaline_phosphatase_core_sf"/>
</dbReference>
<protein>
    <submittedName>
        <fullName evidence="1">Uncharacterized protein</fullName>
    </submittedName>
</protein>
<comment type="caution">
    <text evidence="1">The sequence shown here is derived from an EMBL/GenBank/DDBJ whole genome shotgun (WGS) entry which is preliminary data.</text>
</comment>
<proteinExistence type="predicted"/>
<dbReference type="SUPFAM" id="SSF53649">
    <property type="entry name" value="Alkaline phosphatase-like"/>
    <property type="match status" value="1"/>
</dbReference>
<dbReference type="Proteomes" id="UP001189429">
    <property type="component" value="Unassembled WGS sequence"/>
</dbReference>
<dbReference type="EMBL" id="CAUYUJ010015313">
    <property type="protein sequence ID" value="CAK0852440.1"/>
    <property type="molecule type" value="Genomic_DNA"/>
</dbReference>
<accession>A0ABN9U0Z8</accession>
<gene>
    <name evidence="1" type="ORF">PCOR1329_LOCUS44219</name>
</gene>
<organism evidence="1 2">
    <name type="scientific">Prorocentrum cordatum</name>
    <dbReference type="NCBI Taxonomy" id="2364126"/>
    <lineage>
        <taxon>Eukaryota</taxon>
        <taxon>Sar</taxon>
        <taxon>Alveolata</taxon>
        <taxon>Dinophyceae</taxon>
        <taxon>Prorocentrales</taxon>
        <taxon>Prorocentraceae</taxon>
        <taxon>Prorocentrum</taxon>
    </lineage>
</organism>
<evidence type="ECO:0000313" key="1">
    <source>
        <dbReference type="EMBL" id="CAK0852440.1"/>
    </source>
</evidence>
<sequence>MMEKWPGGADDILTRVPVFARVPGASHAAAGFAAKAPISLFDIPHTMCELAGIDVTGDGSGKYGINFGMSLKGQLLNGEEGDMSRFVYSEGGFGFRNEVFPMGSDHVPNDPTGQYYPRAMEEMSDNGNGSPKWVMRRNLTHKLVYRPRGVSELYDFTHDPLELRNLWGDPSYGSVKTEMLSGLMEWLVETGDVSPMHTDPRGLPRFPAPASACATSGAVGPGEGGADLAVLRPRKDEVELVV</sequence>
<evidence type="ECO:0000313" key="2">
    <source>
        <dbReference type="Proteomes" id="UP001189429"/>
    </source>
</evidence>